<dbReference type="AlphaFoldDB" id="S7PY46"/>
<feature type="compositionally biased region" description="Basic and acidic residues" evidence="1">
    <location>
        <begin position="74"/>
        <end position="97"/>
    </location>
</feature>
<dbReference type="Proteomes" id="UP000030669">
    <property type="component" value="Unassembled WGS sequence"/>
</dbReference>
<evidence type="ECO:0000313" key="3">
    <source>
        <dbReference type="Proteomes" id="UP000030669"/>
    </source>
</evidence>
<reference evidence="2 3" key="1">
    <citation type="journal article" date="2012" name="Science">
        <title>The Paleozoic origin of enzymatic lignin decomposition reconstructed from 31 fungal genomes.</title>
        <authorList>
            <person name="Floudas D."/>
            <person name="Binder M."/>
            <person name="Riley R."/>
            <person name="Barry K."/>
            <person name="Blanchette R.A."/>
            <person name="Henrissat B."/>
            <person name="Martinez A.T."/>
            <person name="Otillar R."/>
            <person name="Spatafora J.W."/>
            <person name="Yadav J.S."/>
            <person name="Aerts A."/>
            <person name="Benoit I."/>
            <person name="Boyd A."/>
            <person name="Carlson A."/>
            <person name="Copeland A."/>
            <person name="Coutinho P.M."/>
            <person name="de Vries R.P."/>
            <person name="Ferreira P."/>
            <person name="Findley K."/>
            <person name="Foster B."/>
            <person name="Gaskell J."/>
            <person name="Glotzer D."/>
            <person name="Gorecki P."/>
            <person name="Heitman J."/>
            <person name="Hesse C."/>
            <person name="Hori C."/>
            <person name="Igarashi K."/>
            <person name="Jurgens J.A."/>
            <person name="Kallen N."/>
            <person name="Kersten P."/>
            <person name="Kohler A."/>
            <person name="Kuees U."/>
            <person name="Kumar T.K.A."/>
            <person name="Kuo A."/>
            <person name="LaButti K."/>
            <person name="Larrondo L.F."/>
            <person name="Lindquist E."/>
            <person name="Ling A."/>
            <person name="Lombard V."/>
            <person name="Lucas S."/>
            <person name="Lundell T."/>
            <person name="Martin R."/>
            <person name="McLaughlin D.J."/>
            <person name="Morgenstern I."/>
            <person name="Morin E."/>
            <person name="Murat C."/>
            <person name="Nagy L.G."/>
            <person name="Nolan M."/>
            <person name="Ohm R.A."/>
            <person name="Patyshakuliyeva A."/>
            <person name="Rokas A."/>
            <person name="Ruiz-Duenas F.J."/>
            <person name="Sabat G."/>
            <person name="Salamov A."/>
            <person name="Samejima M."/>
            <person name="Schmutz J."/>
            <person name="Slot J.C."/>
            <person name="St John F."/>
            <person name="Stenlid J."/>
            <person name="Sun H."/>
            <person name="Sun S."/>
            <person name="Syed K."/>
            <person name="Tsang A."/>
            <person name="Wiebenga A."/>
            <person name="Young D."/>
            <person name="Pisabarro A."/>
            <person name="Eastwood D.C."/>
            <person name="Martin F."/>
            <person name="Cullen D."/>
            <person name="Grigoriev I.V."/>
            <person name="Hibbett D.S."/>
        </authorList>
    </citation>
    <scope>NUCLEOTIDE SEQUENCE [LARGE SCALE GENOMIC DNA]</scope>
    <source>
        <strain evidence="2 3">ATCC 11539</strain>
    </source>
</reference>
<organism evidence="2 3">
    <name type="scientific">Gloeophyllum trabeum (strain ATCC 11539 / FP-39264 / Madison 617)</name>
    <name type="common">Brown rot fungus</name>
    <dbReference type="NCBI Taxonomy" id="670483"/>
    <lineage>
        <taxon>Eukaryota</taxon>
        <taxon>Fungi</taxon>
        <taxon>Dikarya</taxon>
        <taxon>Basidiomycota</taxon>
        <taxon>Agaricomycotina</taxon>
        <taxon>Agaricomycetes</taxon>
        <taxon>Gloeophyllales</taxon>
        <taxon>Gloeophyllaceae</taxon>
        <taxon>Gloeophyllum</taxon>
    </lineage>
</organism>
<gene>
    <name evidence="2" type="ORF">GLOTRDRAFT_140661</name>
</gene>
<evidence type="ECO:0000256" key="1">
    <source>
        <dbReference type="SAM" id="MobiDB-lite"/>
    </source>
</evidence>
<dbReference type="GeneID" id="19304585"/>
<dbReference type="HOGENOM" id="CLU_2346901_0_0_1"/>
<protein>
    <submittedName>
        <fullName evidence="2">Uncharacterized protein</fullName>
    </submittedName>
</protein>
<proteinExistence type="predicted"/>
<sequence>MHPRLTDASDNDNDGLPVILLLVFALEMVRGKIDGGESRHREGAVVRNNVDNIGGGPDRIKIVKSQQGTRNFAARREESARYEEALRKPRGWGRETT</sequence>
<dbReference type="EMBL" id="KB469308">
    <property type="protein sequence ID" value="EPQ52277.1"/>
    <property type="molecule type" value="Genomic_DNA"/>
</dbReference>
<keyword evidence="3" id="KW-1185">Reference proteome</keyword>
<dbReference type="RefSeq" id="XP_007869444.1">
    <property type="nucleotide sequence ID" value="XM_007871253.1"/>
</dbReference>
<feature type="region of interest" description="Disordered" evidence="1">
    <location>
        <begin position="66"/>
        <end position="97"/>
    </location>
</feature>
<name>S7PY46_GLOTA</name>
<accession>S7PY46</accession>
<evidence type="ECO:0000313" key="2">
    <source>
        <dbReference type="EMBL" id="EPQ52277.1"/>
    </source>
</evidence>
<dbReference type="KEGG" id="gtr:GLOTRDRAFT_140661"/>